<dbReference type="PANTHER" id="PTHR46517">
    <property type="entry name" value="FRUCTOSE-2,6-BISPHOSPHATASE TIGAR"/>
    <property type="match status" value="1"/>
</dbReference>
<dbReference type="InterPro" id="IPR029033">
    <property type="entry name" value="His_PPase_superfam"/>
</dbReference>
<comment type="caution">
    <text evidence="4">The sequence shown here is derived from an EMBL/GenBank/DDBJ whole genome shotgun (WGS) entry which is preliminary data.</text>
</comment>
<dbReference type="Proteomes" id="UP000681722">
    <property type="component" value="Unassembled WGS sequence"/>
</dbReference>
<sequence length="395" mass="44139">MWIIGETPANSEGIIQGQTNTELSAIGYQQARALGKKLQNHRFTHCYSSDLKRASETVIEIMRLNKVSSSCKIQYGAMLRERIFGIAEGRSREWLKGLAKAKGIPYVNFTPDGAETTQDVRHRAITFFHDLCAELLEYRKEQSKDRDYPLLNPTGSNLSSSLSSLTSFGSIDNMKDQSVSQNAPISNNDFCLIGSTSLPTSPSNKKLSTKNNDSLIKRSLSIDSLTNRVTFSLQDQLSQTRPLSSSCSSIDSALGDLANNKSSINRHHHHPKQKTSTYSNSSLSSHSSSFHSHTKPRNSLCLSPYHSTFSDIDVLCVSHGAFIRELLKHFAYDLCWNHGEQTLQDIAPNTSVTRFQITYENSRQIKFDLIVYHDKTHLNTATAEQNLDVVNKCSL</sequence>
<evidence type="ECO:0000256" key="2">
    <source>
        <dbReference type="PIRSR" id="PIRSR613078-2"/>
    </source>
</evidence>
<dbReference type="GO" id="GO:0043456">
    <property type="term" value="P:regulation of pentose-phosphate shunt"/>
    <property type="evidence" value="ECO:0007669"/>
    <property type="project" value="TreeGrafter"/>
</dbReference>
<dbReference type="InterPro" id="IPR013078">
    <property type="entry name" value="His_Pase_superF_clade-1"/>
</dbReference>
<protein>
    <recommendedName>
        <fullName evidence="9">Fructose-2,6-bisphosphatase</fullName>
    </recommendedName>
</protein>
<accession>A0A814MMF3</accession>
<dbReference type="Proteomes" id="UP000677228">
    <property type="component" value="Unassembled WGS sequence"/>
</dbReference>
<dbReference type="SMART" id="SM00855">
    <property type="entry name" value="PGAM"/>
    <property type="match status" value="1"/>
</dbReference>
<evidence type="ECO:0000313" key="7">
    <source>
        <dbReference type="EMBL" id="CAF4032457.1"/>
    </source>
</evidence>
<evidence type="ECO:0000313" key="4">
    <source>
        <dbReference type="EMBL" id="CAF1081375.1"/>
    </source>
</evidence>
<dbReference type="PANTHER" id="PTHR46517:SF1">
    <property type="entry name" value="FRUCTOSE-2,6-BISPHOSPHATASE TIGAR"/>
    <property type="match status" value="1"/>
</dbReference>
<dbReference type="InterPro" id="IPR051695">
    <property type="entry name" value="Phosphoglycerate_Mutase"/>
</dbReference>
<dbReference type="SUPFAM" id="SSF53254">
    <property type="entry name" value="Phosphoglycerate mutase-like"/>
    <property type="match status" value="1"/>
</dbReference>
<feature type="region of interest" description="Disordered" evidence="3">
    <location>
        <begin position="260"/>
        <end position="291"/>
    </location>
</feature>
<evidence type="ECO:0000313" key="6">
    <source>
        <dbReference type="EMBL" id="CAF3847218.1"/>
    </source>
</evidence>
<evidence type="ECO:0008006" key="9">
    <source>
        <dbReference type="Google" id="ProtNLM"/>
    </source>
</evidence>
<dbReference type="Pfam" id="PF00300">
    <property type="entry name" value="His_Phos_1"/>
    <property type="match status" value="1"/>
</dbReference>
<evidence type="ECO:0000313" key="5">
    <source>
        <dbReference type="EMBL" id="CAF1224281.1"/>
    </source>
</evidence>
<keyword evidence="1" id="KW-0378">Hydrolase</keyword>
<dbReference type="EMBL" id="CAJNOQ010004978">
    <property type="protein sequence ID" value="CAF1081375.1"/>
    <property type="molecule type" value="Genomic_DNA"/>
</dbReference>
<dbReference type="EMBL" id="CAJOBC010004979">
    <property type="protein sequence ID" value="CAF3847218.1"/>
    <property type="molecule type" value="Genomic_DNA"/>
</dbReference>
<organism evidence="4 8">
    <name type="scientific">Didymodactylos carnosus</name>
    <dbReference type="NCBI Taxonomy" id="1234261"/>
    <lineage>
        <taxon>Eukaryota</taxon>
        <taxon>Metazoa</taxon>
        <taxon>Spiralia</taxon>
        <taxon>Gnathifera</taxon>
        <taxon>Rotifera</taxon>
        <taxon>Eurotatoria</taxon>
        <taxon>Bdelloidea</taxon>
        <taxon>Philodinida</taxon>
        <taxon>Philodinidae</taxon>
        <taxon>Didymodactylos</taxon>
    </lineage>
</organism>
<reference evidence="4" key="1">
    <citation type="submission" date="2021-02" db="EMBL/GenBank/DDBJ databases">
        <authorList>
            <person name="Nowell W R."/>
        </authorList>
    </citation>
    <scope>NUCLEOTIDE SEQUENCE</scope>
</reference>
<feature type="compositionally biased region" description="Basic residues" evidence="3">
    <location>
        <begin position="264"/>
        <end position="273"/>
    </location>
</feature>
<dbReference type="GO" id="GO:0005829">
    <property type="term" value="C:cytosol"/>
    <property type="evidence" value="ECO:0007669"/>
    <property type="project" value="TreeGrafter"/>
</dbReference>
<proteinExistence type="predicted"/>
<name>A0A814MMF3_9BILA</name>
<evidence type="ECO:0000256" key="1">
    <source>
        <dbReference type="ARBA" id="ARBA00022801"/>
    </source>
</evidence>
<gene>
    <name evidence="4" type="ORF">GPM918_LOCUS17785</name>
    <name evidence="5" type="ORF">OVA965_LOCUS25067</name>
    <name evidence="6" type="ORF">SRO942_LOCUS17784</name>
    <name evidence="7" type="ORF">TMI583_LOCUS25793</name>
</gene>
<dbReference type="OrthoDB" id="354304at2759"/>
<dbReference type="CDD" id="cd07067">
    <property type="entry name" value="HP_PGM_like"/>
    <property type="match status" value="1"/>
</dbReference>
<dbReference type="Gene3D" id="3.40.50.1240">
    <property type="entry name" value="Phosphoglycerate mutase-like"/>
    <property type="match status" value="2"/>
</dbReference>
<dbReference type="GO" id="GO:0004331">
    <property type="term" value="F:fructose-2,6-bisphosphate 2-phosphatase activity"/>
    <property type="evidence" value="ECO:0007669"/>
    <property type="project" value="TreeGrafter"/>
</dbReference>
<keyword evidence="8" id="KW-1185">Reference proteome</keyword>
<dbReference type="GO" id="GO:0045820">
    <property type="term" value="P:negative regulation of glycolytic process"/>
    <property type="evidence" value="ECO:0007669"/>
    <property type="project" value="TreeGrafter"/>
</dbReference>
<feature type="binding site" evidence="2">
    <location>
        <position position="53"/>
    </location>
    <ligand>
        <name>substrate</name>
    </ligand>
</feature>
<dbReference type="Proteomes" id="UP000663829">
    <property type="component" value="Unassembled WGS sequence"/>
</dbReference>
<feature type="compositionally biased region" description="Low complexity" evidence="3">
    <location>
        <begin position="275"/>
        <end position="291"/>
    </location>
</feature>
<evidence type="ECO:0000313" key="8">
    <source>
        <dbReference type="Proteomes" id="UP000663829"/>
    </source>
</evidence>
<dbReference type="Proteomes" id="UP000682733">
    <property type="component" value="Unassembled WGS sequence"/>
</dbReference>
<evidence type="ECO:0000256" key="3">
    <source>
        <dbReference type="SAM" id="MobiDB-lite"/>
    </source>
</evidence>
<dbReference type="EMBL" id="CAJOBA010036920">
    <property type="protein sequence ID" value="CAF4032457.1"/>
    <property type="molecule type" value="Genomic_DNA"/>
</dbReference>
<dbReference type="AlphaFoldDB" id="A0A814MMF3"/>
<dbReference type="EMBL" id="CAJNOK010015378">
    <property type="protein sequence ID" value="CAF1224281.1"/>
    <property type="molecule type" value="Genomic_DNA"/>
</dbReference>